<dbReference type="EMBL" id="LS483468">
    <property type="protein sequence ID" value="SQI37886.1"/>
    <property type="molecule type" value="Genomic_DNA"/>
</dbReference>
<protein>
    <recommendedName>
        <fullName evidence="1">TPR repeat domain-containing protein</fullName>
    </recommendedName>
</protein>
<dbReference type="STRING" id="1219011.GCA_001895045_01600"/>
<sequence>MIPTITGVRNWTPAVLHDRAKAVDTVAAHLDNERGALTDTAGTLWQSWQGRAADAAEKHLYTERRSVVAVVEHLRHVADQLRRADTALTWSVLAVRNAIANAERAGFTVDDSGVKADRHTDDSAAATQDAATEHAEAIRRALVTLGELDDHYAEILREIVADLIASTPKPAPLSPEEAVRDRAIFDDGKLDGDEVGRLLANLTAAGLDTDSLADLATGREVTHLPTGAIRYLEELYHRGGAEQFLLLQNALDEDGSPQAVAAGRALSAGILTLSNENIVDGDGHSGGWDRLPPDVRALVQLNPADSAPATLDDYLRSLSPFERSRLEADPGAAARAHAEMLRDPGNHYAQRLGVQNEFWGRVAGAEGIPGTRLGVELVESAAIQVGLSDSDGRSAIASASYAFPIGLGEAMLDVGTRNNETNARILTGDLDGDGSPETRRDAILTPLFVHEWNDDGASLGRLTSWMTEESLAGHGETGSLDTERRDRADRAALGLAQYLSDGENYSRFMDMSGPDTANLGEVNPALLHATSQGLVGYIPHLAGIDTDSREWGHRAAESSDAGDKRFAHAQRVFALMSTGTDANTTFMGGALAFHETYDRAFVRSLIEPDKWGEISPDTAAAGNAAHIQALVDTGIYAAAVEQSRDQENIANTVAERRSQAYDTGYTMMRNAVASFVPANFTVGMTMDMLNPGVRDTFTIPETPAEDFAFTVNEAQLTAENDVRIARLLVGTNWEPESPRAISALTDAGILADDGRLSTNPDPLSTRSSQRVHTLIEDGVENGFGSDYLNRYTEEYRRSYHDVAPTVHFTSN</sequence>
<feature type="domain" description="TPR repeat" evidence="1">
    <location>
        <begin position="204"/>
        <end position="465"/>
    </location>
</feature>
<dbReference type="Gene3D" id="1.10.287.1060">
    <property type="entry name" value="ESAT-6-like"/>
    <property type="match status" value="1"/>
</dbReference>
<evidence type="ECO:0000259" key="1">
    <source>
        <dbReference type="Pfam" id="PF23275"/>
    </source>
</evidence>
<dbReference type="AlphaFoldDB" id="A0A2X4UDL3"/>
<evidence type="ECO:0000313" key="2">
    <source>
        <dbReference type="EMBL" id="SQI37886.1"/>
    </source>
</evidence>
<dbReference type="Proteomes" id="UP000249091">
    <property type="component" value="Chromosome 1"/>
</dbReference>
<dbReference type="SUPFAM" id="SSF140453">
    <property type="entry name" value="EsxAB dimer-like"/>
    <property type="match status" value="1"/>
</dbReference>
<gene>
    <name evidence="2" type="ORF">NCTC10994_03807</name>
</gene>
<name>A0A2X4UDL3_9NOCA</name>
<dbReference type="Pfam" id="PF23275">
    <property type="entry name" value="TPR_23"/>
    <property type="match status" value="1"/>
</dbReference>
<organism evidence="2 3">
    <name type="scientific">Rhodococcus coprophilus</name>
    <dbReference type="NCBI Taxonomy" id="38310"/>
    <lineage>
        <taxon>Bacteria</taxon>
        <taxon>Bacillati</taxon>
        <taxon>Actinomycetota</taxon>
        <taxon>Actinomycetes</taxon>
        <taxon>Mycobacteriales</taxon>
        <taxon>Nocardiaceae</taxon>
        <taxon>Rhodococcus</taxon>
    </lineage>
</organism>
<proteinExistence type="predicted"/>
<reference evidence="2 3" key="1">
    <citation type="submission" date="2018-06" db="EMBL/GenBank/DDBJ databases">
        <authorList>
            <consortium name="Pathogen Informatics"/>
            <person name="Doyle S."/>
        </authorList>
    </citation>
    <scope>NUCLEOTIDE SEQUENCE [LARGE SCALE GENOMIC DNA]</scope>
    <source>
        <strain evidence="2 3">NCTC10994</strain>
    </source>
</reference>
<keyword evidence="3" id="KW-1185">Reference proteome</keyword>
<accession>A0A2X4UDL3</accession>
<dbReference type="RefSeq" id="WP_072699542.1">
    <property type="nucleotide sequence ID" value="NZ_JAFBBL010000001.1"/>
</dbReference>
<dbReference type="InterPro" id="IPR057037">
    <property type="entry name" value="TPR_rep_actino"/>
</dbReference>
<dbReference type="InterPro" id="IPR036689">
    <property type="entry name" value="ESAT-6-like_sf"/>
</dbReference>
<evidence type="ECO:0000313" key="3">
    <source>
        <dbReference type="Proteomes" id="UP000249091"/>
    </source>
</evidence>
<dbReference type="KEGG" id="rcr:NCTC10994_03807"/>